<dbReference type="PANTHER" id="PTHR46648">
    <property type="entry name" value="HIT FAMILY PROTEIN 1"/>
    <property type="match status" value="1"/>
</dbReference>
<dbReference type="SUPFAM" id="SSF54197">
    <property type="entry name" value="HIT-like"/>
    <property type="match status" value="1"/>
</dbReference>
<dbReference type="GO" id="GO:0003824">
    <property type="term" value="F:catalytic activity"/>
    <property type="evidence" value="ECO:0007669"/>
    <property type="project" value="InterPro"/>
</dbReference>
<feature type="short sequence motif" description="Histidine triad motif" evidence="2 3">
    <location>
        <begin position="94"/>
        <end position="98"/>
    </location>
</feature>
<comment type="caution">
    <text evidence="5">The sequence shown here is derived from an EMBL/GenBank/DDBJ whole genome shotgun (WGS) entry which is preliminary data.</text>
</comment>
<dbReference type="EMBL" id="MHSK01000009">
    <property type="protein sequence ID" value="OHA42595.1"/>
    <property type="molecule type" value="Genomic_DNA"/>
</dbReference>
<dbReference type="Pfam" id="PF01230">
    <property type="entry name" value="HIT"/>
    <property type="match status" value="1"/>
</dbReference>
<feature type="domain" description="HIT" evidence="4">
    <location>
        <begin position="1"/>
        <end position="109"/>
    </location>
</feature>
<evidence type="ECO:0000256" key="3">
    <source>
        <dbReference type="PROSITE-ProRule" id="PRU00464"/>
    </source>
</evidence>
<evidence type="ECO:0000259" key="4">
    <source>
        <dbReference type="PROSITE" id="PS51084"/>
    </source>
</evidence>
<dbReference type="InterPro" id="IPR001310">
    <property type="entry name" value="Histidine_triad_HIT"/>
</dbReference>
<dbReference type="GO" id="GO:0009117">
    <property type="term" value="P:nucleotide metabolic process"/>
    <property type="evidence" value="ECO:0007669"/>
    <property type="project" value="TreeGrafter"/>
</dbReference>
<dbReference type="InterPro" id="IPR036265">
    <property type="entry name" value="HIT-like_sf"/>
</dbReference>
<name>A0A1G2P2M4_9BACT</name>
<dbReference type="InterPro" id="IPR019808">
    <property type="entry name" value="Histidine_triad_CS"/>
</dbReference>
<accession>A0A1G2P2M4</accession>
<evidence type="ECO:0000256" key="2">
    <source>
        <dbReference type="PIRSR" id="PIRSR601310-3"/>
    </source>
</evidence>
<evidence type="ECO:0000313" key="6">
    <source>
        <dbReference type="Proteomes" id="UP000177269"/>
    </source>
</evidence>
<reference evidence="5 6" key="1">
    <citation type="journal article" date="2016" name="Nat. Commun.">
        <title>Thousands of microbial genomes shed light on interconnected biogeochemical processes in an aquifer system.</title>
        <authorList>
            <person name="Anantharaman K."/>
            <person name="Brown C.T."/>
            <person name="Hug L.A."/>
            <person name="Sharon I."/>
            <person name="Castelle C.J."/>
            <person name="Probst A.J."/>
            <person name="Thomas B.C."/>
            <person name="Singh A."/>
            <person name="Wilkins M.J."/>
            <person name="Karaoz U."/>
            <person name="Brodie E.L."/>
            <person name="Williams K.H."/>
            <person name="Hubbard S.S."/>
            <person name="Banfield J.F."/>
        </authorList>
    </citation>
    <scope>NUCLEOTIDE SEQUENCE [LARGE SCALE GENOMIC DNA]</scope>
</reference>
<dbReference type="AlphaFoldDB" id="A0A1G2P2M4"/>
<protein>
    <recommendedName>
        <fullName evidence="4">HIT domain-containing protein</fullName>
    </recommendedName>
</protein>
<dbReference type="PROSITE" id="PS51084">
    <property type="entry name" value="HIT_2"/>
    <property type="match status" value="1"/>
</dbReference>
<dbReference type="Proteomes" id="UP000177269">
    <property type="component" value="Unassembled WGS sequence"/>
</dbReference>
<dbReference type="PROSITE" id="PS00892">
    <property type="entry name" value="HIT_1"/>
    <property type="match status" value="1"/>
</dbReference>
<organism evidence="5 6">
    <name type="scientific">Candidatus Taylorbacteria bacterium RIFCSPLOWO2_12_FULL_43_20</name>
    <dbReference type="NCBI Taxonomy" id="1802332"/>
    <lineage>
        <taxon>Bacteria</taxon>
        <taxon>Candidatus Tayloriibacteriota</taxon>
    </lineage>
</organism>
<dbReference type="InterPro" id="IPR011146">
    <property type="entry name" value="HIT-like"/>
</dbReference>
<evidence type="ECO:0000313" key="5">
    <source>
        <dbReference type="EMBL" id="OHA42595.1"/>
    </source>
</evidence>
<feature type="active site" description="Tele-AMP-histidine intermediate" evidence="1">
    <location>
        <position position="96"/>
    </location>
</feature>
<sequence>MKCVFCEKPEIMERAIVKNRLAFAFLTNIPIVSGHTLVSPVRCVKKIDDLTSEEYQAIFDLVNKLKKVYEKLFGAEGFNCAWNEGEVAGQSVPHFHLHLLPRKKGDTGITEYDPRKFLYRPGSRKESTEEELKEIAQNVKNVLVQHTYE</sequence>
<gene>
    <name evidence="5" type="ORF">A3G52_00050</name>
</gene>
<dbReference type="PANTHER" id="PTHR46648:SF1">
    <property type="entry name" value="ADENOSINE 5'-MONOPHOSPHORAMIDASE HNT1"/>
    <property type="match status" value="1"/>
</dbReference>
<dbReference type="Gene3D" id="3.30.428.10">
    <property type="entry name" value="HIT-like"/>
    <property type="match status" value="1"/>
</dbReference>
<proteinExistence type="predicted"/>
<evidence type="ECO:0000256" key="1">
    <source>
        <dbReference type="PIRSR" id="PIRSR601310-1"/>
    </source>
</evidence>